<keyword evidence="1" id="KW-0472">Membrane</keyword>
<feature type="transmembrane region" description="Helical" evidence="1">
    <location>
        <begin position="12"/>
        <end position="35"/>
    </location>
</feature>
<proteinExistence type="predicted"/>
<evidence type="ECO:0000256" key="1">
    <source>
        <dbReference type="SAM" id="Phobius"/>
    </source>
</evidence>
<dbReference type="GeneID" id="20676062"/>
<evidence type="ECO:0000313" key="2">
    <source>
        <dbReference type="EMBL" id="ETW82881.1"/>
    </source>
</evidence>
<reference evidence="2 3" key="1">
    <citation type="journal article" date="2012" name="New Phytol.">
        <title>Insight into trade-off between wood decay and parasitism from the genome of a fungal forest pathogen.</title>
        <authorList>
            <person name="Olson A."/>
            <person name="Aerts A."/>
            <person name="Asiegbu F."/>
            <person name="Belbahri L."/>
            <person name="Bouzid O."/>
            <person name="Broberg A."/>
            <person name="Canback B."/>
            <person name="Coutinho P.M."/>
            <person name="Cullen D."/>
            <person name="Dalman K."/>
            <person name="Deflorio G."/>
            <person name="van Diepen L.T."/>
            <person name="Dunand C."/>
            <person name="Duplessis S."/>
            <person name="Durling M."/>
            <person name="Gonthier P."/>
            <person name="Grimwood J."/>
            <person name="Fossdal C.G."/>
            <person name="Hansson D."/>
            <person name="Henrissat B."/>
            <person name="Hietala A."/>
            <person name="Himmelstrand K."/>
            <person name="Hoffmeister D."/>
            <person name="Hogberg N."/>
            <person name="James T.Y."/>
            <person name="Karlsson M."/>
            <person name="Kohler A."/>
            <person name="Kues U."/>
            <person name="Lee Y.H."/>
            <person name="Lin Y.C."/>
            <person name="Lind M."/>
            <person name="Lindquist E."/>
            <person name="Lombard V."/>
            <person name="Lucas S."/>
            <person name="Lunden K."/>
            <person name="Morin E."/>
            <person name="Murat C."/>
            <person name="Park J."/>
            <person name="Raffaello T."/>
            <person name="Rouze P."/>
            <person name="Salamov A."/>
            <person name="Schmutz J."/>
            <person name="Solheim H."/>
            <person name="Stahlberg J."/>
            <person name="Velez H."/>
            <person name="de Vries R.P."/>
            <person name="Wiebenga A."/>
            <person name="Woodward S."/>
            <person name="Yakovlev I."/>
            <person name="Garbelotto M."/>
            <person name="Martin F."/>
            <person name="Grigoriev I.V."/>
            <person name="Stenlid J."/>
        </authorList>
    </citation>
    <scope>NUCLEOTIDE SEQUENCE [LARGE SCALE GENOMIC DNA]</scope>
    <source>
        <strain evidence="2 3">TC 32-1</strain>
    </source>
</reference>
<feature type="transmembrane region" description="Helical" evidence="1">
    <location>
        <begin position="135"/>
        <end position="157"/>
    </location>
</feature>
<sequence>MSSTDSEIRHLMGIILTDAVEAMIQRIFVALIFFSTRTLLKESKTRANIVMLAITLCMFANSSTVWAVDLAGMVKVITTIQVIDPTSPPEGMPKKSSHPRSALYEVTELMLAMNVMLIASQVMYLPRSVDSSSRLMWPTSTHVAGIYPTVILLLISLKRTIWDALSLSPQATLSGIRYASIGVTEEAEDRQCRLSTSC</sequence>
<gene>
    <name evidence="2" type="ORF">HETIRDRAFT_450607</name>
</gene>
<dbReference type="Proteomes" id="UP000030671">
    <property type="component" value="Unassembled WGS sequence"/>
</dbReference>
<protein>
    <submittedName>
        <fullName evidence="2">Uncharacterized protein</fullName>
    </submittedName>
</protein>
<dbReference type="EMBL" id="KI925457">
    <property type="protein sequence ID" value="ETW82881.1"/>
    <property type="molecule type" value="Genomic_DNA"/>
</dbReference>
<dbReference type="InParanoid" id="W4KCU3"/>
<organism evidence="2 3">
    <name type="scientific">Heterobasidion irregulare (strain TC 32-1)</name>
    <dbReference type="NCBI Taxonomy" id="747525"/>
    <lineage>
        <taxon>Eukaryota</taxon>
        <taxon>Fungi</taxon>
        <taxon>Dikarya</taxon>
        <taxon>Basidiomycota</taxon>
        <taxon>Agaricomycotina</taxon>
        <taxon>Agaricomycetes</taxon>
        <taxon>Russulales</taxon>
        <taxon>Bondarzewiaceae</taxon>
        <taxon>Heterobasidion</taxon>
        <taxon>Heterobasidion annosum species complex</taxon>
    </lineage>
</organism>
<dbReference type="HOGENOM" id="CLU_1378284_0_0_1"/>
<dbReference type="KEGG" id="hir:HETIRDRAFT_450607"/>
<keyword evidence="1" id="KW-0812">Transmembrane</keyword>
<dbReference type="RefSeq" id="XP_009545191.1">
    <property type="nucleotide sequence ID" value="XM_009546896.1"/>
</dbReference>
<keyword evidence="1" id="KW-1133">Transmembrane helix</keyword>
<keyword evidence="3" id="KW-1185">Reference proteome</keyword>
<name>W4KCU3_HETIT</name>
<dbReference type="AlphaFoldDB" id="W4KCU3"/>
<feature type="transmembrane region" description="Helical" evidence="1">
    <location>
        <begin position="47"/>
        <end position="68"/>
    </location>
</feature>
<accession>W4KCU3</accession>
<evidence type="ECO:0000313" key="3">
    <source>
        <dbReference type="Proteomes" id="UP000030671"/>
    </source>
</evidence>
<feature type="transmembrane region" description="Helical" evidence="1">
    <location>
        <begin position="102"/>
        <end position="123"/>
    </location>
</feature>